<name>F5XG15_MICPN</name>
<dbReference type="Proteomes" id="UP000007947">
    <property type="component" value="Chromosome"/>
</dbReference>
<reference evidence="2 3" key="1">
    <citation type="submission" date="2011-05" db="EMBL/GenBank/DDBJ databases">
        <title>Whole genome sequence of Microlunatus phosphovorus NM-1.</title>
        <authorList>
            <person name="Hosoyama A."/>
            <person name="Sasaki K."/>
            <person name="Harada T."/>
            <person name="Igarashi R."/>
            <person name="Kawakoshi A."/>
            <person name="Sasagawa M."/>
            <person name="Fukada J."/>
            <person name="Nakamura S."/>
            <person name="Katano Y."/>
            <person name="Hanada S."/>
            <person name="Kamagata Y."/>
            <person name="Nakamura N."/>
            <person name="Yamazaki S."/>
            <person name="Fujita N."/>
        </authorList>
    </citation>
    <scope>NUCLEOTIDE SEQUENCE [LARGE SCALE GENOMIC DNA]</scope>
    <source>
        <strain evidence="3">ATCC 700054 / DSM 10555 / JCM 9379 / NBRC 101784 / NCIMB 13414 / VKM Ac-1990 / NM-1</strain>
    </source>
</reference>
<dbReference type="PROSITE" id="PS50943">
    <property type="entry name" value="HTH_CROC1"/>
    <property type="match status" value="1"/>
</dbReference>
<dbReference type="SUPFAM" id="SSF56024">
    <property type="entry name" value="Phospholipase D/nuclease"/>
    <property type="match status" value="1"/>
</dbReference>
<dbReference type="InterPro" id="IPR001387">
    <property type="entry name" value="Cro/C1-type_HTH"/>
</dbReference>
<organism evidence="2 3">
    <name type="scientific">Microlunatus phosphovorus (strain ATCC 700054 / DSM 10555 / JCM 9379 / NBRC 101784 / NCIMB 13414 / VKM Ac-1990 / NM-1)</name>
    <dbReference type="NCBI Taxonomy" id="1032480"/>
    <lineage>
        <taxon>Bacteria</taxon>
        <taxon>Bacillati</taxon>
        <taxon>Actinomycetota</taxon>
        <taxon>Actinomycetes</taxon>
        <taxon>Propionibacteriales</taxon>
        <taxon>Propionibacteriaceae</taxon>
        <taxon>Microlunatus</taxon>
    </lineage>
</organism>
<dbReference type="CDD" id="cd00093">
    <property type="entry name" value="HTH_XRE"/>
    <property type="match status" value="1"/>
</dbReference>
<dbReference type="SUPFAM" id="SSF47413">
    <property type="entry name" value="lambda repressor-like DNA-binding domains"/>
    <property type="match status" value="1"/>
</dbReference>
<evidence type="ECO:0000313" key="3">
    <source>
        <dbReference type="Proteomes" id="UP000007947"/>
    </source>
</evidence>
<dbReference type="InterPro" id="IPR010982">
    <property type="entry name" value="Lambda_DNA-bd_dom_sf"/>
</dbReference>
<dbReference type="HOGENOM" id="CLU_059166_0_0_11"/>
<proteinExistence type="predicted"/>
<dbReference type="EMBL" id="AP012204">
    <property type="protein sequence ID" value="BAK37949.1"/>
    <property type="molecule type" value="Genomic_DNA"/>
</dbReference>
<accession>F5XG15</accession>
<dbReference type="Gene3D" id="1.10.260.40">
    <property type="entry name" value="lambda repressor-like DNA-binding domains"/>
    <property type="match status" value="1"/>
</dbReference>
<gene>
    <name evidence="2" type="ordered locus">MLP_49350</name>
</gene>
<dbReference type="AlphaFoldDB" id="F5XG15"/>
<sequence>MNERLRSTMLRRGFTPSKLARTCDVNAKTVERWINSGRTPHRETRWLVAQTLDVDEVYLWPELLDEPTPEQRVESVESELVRVYPDRSSVPRDTWLQLLGTATRSIDVLVFAGTFLANVNPRIADMLAERAAAGVGVRLCWADPTSDAVEIRDREDGLRGTLAHKVRAALTYYRPLTPVAGCEIRLHRVGVYASLFRFDDVLLANPHIWGAPGSANPVLHLRRIEGSTWFDAYRRSFDDVWETAIPIDEAEASPQALAG</sequence>
<feature type="domain" description="HTH cro/C1-type" evidence="1">
    <location>
        <begin position="5"/>
        <end position="59"/>
    </location>
</feature>
<dbReference type="OrthoDB" id="8438314at2"/>
<evidence type="ECO:0000313" key="2">
    <source>
        <dbReference type="EMBL" id="BAK37949.1"/>
    </source>
</evidence>
<dbReference type="SMART" id="SM00530">
    <property type="entry name" value="HTH_XRE"/>
    <property type="match status" value="1"/>
</dbReference>
<dbReference type="GO" id="GO:0003677">
    <property type="term" value="F:DNA binding"/>
    <property type="evidence" value="ECO:0007669"/>
    <property type="project" value="InterPro"/>
</dbReference>
<dbReference type="KEGG" id="mph:MLP_49350"/>
<protein>
    <submittedName>
        <fullName evidence="2">Putative Xre family DNA binding protein</fullName>
    </submittedName>
</protein>
<dbReference type="STRING" id="1032480.MLP_49350"/>
<dbReference type="eggNOG" id="COG3423">
    <property type="taxonomic scope" value="Bacteria"/>
</dbReference>
<evidence type="ECO:0000259" key="1">
    <source>
        <dbReference type="PROSITE" id="PS50943"/>
    </source>
</evidence>
<keyword evidence="3" id="KW-1185">Reference proteome</keyword>